<keyword evidence="1" id="KW-0812">Transmembrane</keyword>
<dbReference type="EMBL" id="CACRUE010000009">
    <property type="protein sequence ID" value="VYT74260.1"/>
    <property type="molecule type" value="Genomic_DNA"/>
</dbReference>
<feature type="transmembrane region" description="Helical" evidence="1">
    <location>
        <begin position="191"/>
        <end position="211"/>
    </location>
</feature>
<protein>
    <submittedName>
        <fullName evidence="2">Uncharacterized protein</fullName>
    </submittedName>
</protein>
<sequence length="222" mass="23474">MSYERKINRIGIIGMLVAIVGNFLPVAYLAIFKGLSPSFSQVMQIWGVAAATYGISWIIQPISYYPALGAAGSYVGWISGSVGDMKMPSITMAQKISGYEQGTDEGDCISSIAVVASIFTSFTIVTIFVVIGSAVLPLLPEVVTFALTNFTLVSLFAAIYVQMLPKSYKGSIATIIVALVSYHLVKITGVPSGLSILCGVIGGIICCIIVYKIEHKSGQVAA</sequence>
<organism evidence="2">
    <name type="scientific">Intestinibacter bartlettii</name>
    <dbReference type="NCBI Taxonomy" id="261299"/>
    <lineage>
        <taxon>Bacteria</taxon>
        <taxon>Bacillati</taxon>
        <taxon>Bacillota</taxon>
        <taxon>Clostridia</taxon>
        <taxon>Peptostreptococcales</taxon>
        <taxon>Peptostreptococcaceae</taxon>
        <taxon>Intestinibacter</taxon>
    </lineage>
</organism>
<evidence type="ECO:0000256" key="1">
    <source>
        <dbReference type="SAM" id="Phobius"/>
    </source>
</evidence>
<feature type="transmembrane region" description="Helical" evidence="1">
    <location>
        <begin position="43"/>
        <end position="59"/>
    </location>
</feature>
<name>A0A6N2Z8Y3_9FIRM</name>
<feature type="transmembrane region" description="Helical" evidence="1">
    <location>
        <begin position="12"/>
        <end position="31"/>
    </location>
</feature>
<keyword evidence="1" id="KW-0472">Membrane</keyword>
<keyword evidence="1" id="KW-1133">Transmembrane helix</keyword>
<gene>
    <name evidence="2" type="ORF">IBLFYP30_01058</name>
</gene>
<proteinExistence type="predicted"/>
<accession>A0A6N2Z8Y3</accession>
<dbReference type="RefSeq" id="WP_024038139.1">
    <property type="nucleotide sequence ID" value="NZ_CABIXZ010000001.1"/>
</dbReference>
<feature type="transmembrane region" description="Helical" evidence="1">
    <location>
        <begin position="142"/>
        <end position="161"/>
    </location>
</feature>
<dbReference type="AlphaFoldDB" id="A0A6N2Z8Y3"/>
<evidence type="ECO:0000313" key="2">
    <source>
        <dbReference type="EMBL" id="VYT74260.1"/>
    </source>
</evidence>
<reference evidence="2" key="1">
    <citation type="submission" date="2019-11" db="EMBL/GenBank/DDBJ databases">
        <authorList>
            <person name="Feng L."/>
        </authorList>
    </citation>
    <scope>NUCLEOTIDE SEQUENCE</scope>
    <source>
        <strain evidence="2">IbartlettiiLFYP30</strain>
    </source>
</reference>
<feature type="transmembrane region" description="Helical" evidence="1">
    <location>
        <begin position="112"/>
        <end position="136"/>
    </location>
</feature>